<sequence>MLLAIASQAAVTAEKRGAPERIGLLAPSAKDCAAAAADEVVVCAPDDPMRFRIKSLPPPRPKAPVRAETTLVGQVKGSVTADQQTMPDGMISRRAMVNLTLPF</sequence>
<gene>
    <name evidence="1" type="ORF">SAMN05192583_2658</name>
</gene>
<evidence type="ECO:0000313" key="2">
    <source>
        <dbReference type="Proteomes" id="UP000199206"/>
    </source>
</evidence>
<name>A0A1H8G1D6_9SPHN</name>
<reference evidence="2" key="1">
    <citation type="submission" date="2016-10" db="EMBL/GenBank/DDBJ databases">
        <authorList>
            <person name="Varghese N."/>
            <person name="Submissions S."/>
        </authorList>
    </citation>
    <scope>NUCLEOTIDE SEQUENCE [LARGE SCALE GENOMIC DNA]</scope>
    <source>
        <strain evidence="2">S6-262</strain>
    </source>
</reference>
<evidence type="ECO:0000313" key="1">
    <source>
        <dbReference type="EMBL" id="SEN37803.1"/>
    </source>
</evidence>
<dbReference type="EMBL" id="FOCF01000006">
    <property type="protein sequence ID" value="SEN37803.1"/>
    <property type="molecule type" value="Genomic_DNA"/>
</dbReference>
<keyword evidence="2" id="KW-1185">Reference proteome</keyword>
<dbReference type="Proteomes" id="UP000199206">
    <property type="component" value="Unassembled WGS sequence"/>
</dbReference>
<protein>
    <submittedName>
        <fullName evidence="1">Uncharacterized protein</fullName>
    </submittedName>
</protein>
<organism evidence="1 2">
    <name type="scientific">Sphingomonas gellani</name>
    <dbReference type="NCBI Taxonomy" id="1166340"/>
    <lineage>
        <taxon>Bacteria</taxon>
        <taxon>Pseudomonadati</taxon>
        <taxon>Pseudomonadota</taxon>
        <taxon>Alphaproteobacteria</taxon>
        <taxon>Sphingomonadales</taxon>
        <taxon>Sphingomonadaceae</taxon>
        <taxon>Sphingomonas</taxon>
    </lineage>
</organism>
<accession>A0A1H8G1D6</accession>
<proteinExistence type="predicted"/>
<dbReference type="AlphaFoldDB" id="A0A1H8G1D6"/>